<evidence type="ECO:0000313" key="3">
    <source>
        <dbReference type="Proteomes" id="UP000324209"/>
    </source>
</evidence>
<dbReference type="OrthoDB" id="9762302at2"/>
<name>A0A5C1QKY0_9SPIO</name>
<gene>
    <name evidence="2" type="ORF">EXM22_04405</name>
</gene>
<reference evidence="2 3" key="1">
    <citation type="submission" date="2019-02" db="EMBL/GenBank/DDBJ databases">
        <title>Complete Genome Sequence and Methylome Analysis of free living Spirochaetas.</title>
        <authorList>
            <person name="Fomenkov A."/>
            <person name="Dubinina G."/>
            <person name="Leshcheva N."/>
            <person name="Mikheeva N."/>
            <person name="Grabovich M."/>
            <person name="Vincze T."/>
            <person name="Roberts R.J."/>
        </authorList>
    </citation>
    <scope>NUCLEOTIDE SEQUENCE [LARGE SCALE GENOMIC DNA]</scope>
    <source>
        <strain evidence="2 3">K2</strain>
    </source>
</reference>
<feature type="domain" description="Peptidase M28" evidence="1">
    <location>
        <begin position="60"/>
        <end position="277"/>
    </location>
</feature>
<dbReference type="AlphaFoldDB" id="A0A5C1QKY0"/>
<dbReference type="Pfam" id="PF04389">
    <property type="entry name" value="Peptidase_M28"/>
    <property type="match status" value="1"/>
</dbReference>
<dbReference type="EMBL" id="CP036150">
    <property type="protein sequence ID" value="QEN07264.1"/>
    <property type="molecule type" value="Genomic_DNA"/>
</dbReference>
<evidence type="ECO:0000259" key="1">
    <source>
        <dbReference type="Pfam" id="PF04389"/>
    </source>
</evidence>
<proteinExistence type="predicted"/>
<accession>A0A5C1QKY0</accession>
<dbReference type="SUPFAM" id="SSF53187">
    <property type="entry name" value="Zn-dependent exopeptidases"/>
    <property type="match status" value="1"/>
</dbReference>
<keyword evidence="3" id="KW-1185">Reference proteome</keyword>
<dbReference type="RefSeq" id="WP_149485346.1">
    <property type="nucleotide sequence ID" value="NZ_CP036150.1"/>
</dbReference>
<sequence length="288" mass="33257">MKNSFDELLKRFCDLDCDRFLFLKTLLEWKEIPFEVLKGGGRHILVSTKGTKPFLNDHCRKILVAHYDRVDGTPGANDNSAAVFMLLKHIDLLIKADYSHNTLILFTDKEELQEGNSIHDQGAWHLAELWPDQYRERDLFIVLDMCGIGDTLIWGKTAGKLPGINLRRINYLYDSLKDLLHRYSRQQDMDINDLCSDDLGFLLQGLTALQISLLPWKEALTWKKSSQNPLPNKSKSILENMTKPLRTLPDSWKTNHSAEDRVSTLDPKAFQLMESFLRDLSRYQIPLP</sequence>
<organism evidence="2 3">
    <name type="scientific">Oceanispirochaeta crateris</name>
    <dbReference type="NCBI Taxonomy" id="2518645"/>
    <lineage>
        <taxon>Bacteria</taxon>
        <taxon>Pseudomonadati</taxon>
        <taxon>Spirochaetota</taxon>
        <taxon>Spirochaetia</taxon>
        <taxon>Spirochaetales</taxon>
        <taxon>Spirochaetaceae</taxon>
        <taxon>Oceanispirochaeta</taxon>
    </lineage>
</organism>
<protein>
    <submittedName>
        <fullName evidence="2">M28 family peptidase</fullName>
    </submittedName>
</protein>
<dbReference type="KEGG" id="ock:EXM22_04405"/>
<evidence type="ECO:0000313" key="2">
    <source>
        <dbReference type="EMBL" id="QEN07264.1"/>
    </source>
</evidence>
<dbReference type="InterPro" id="IPR007484">
    <property type="entry name" value="Peptidase_M28"/>
</dbReference>
<dbReference type="Gene3D" id="3.40.630.10">
    <property type="entry name" value="Zn peptidases"/>
    <property type="match status" value="1"/>
</dbReference>
<dbReference type="Proteomes" id="UP000324209">
    <property type="component" value="Chromosome"/>
</dbReference>